<evidence type="ECO:0000313" key="5">
    <source>
        <dbReference type="Proteomes" id="UP000490939"/>
    </source>
</evidence>
<name>A0A8H3V723_VENIN</name>
<feature type="compositionally biased region" description="Polar residues" evidence="2">
    <location>
        <begin position="174"/>
        <end position="186"/>
    </location>
</feature>
<dbReference type="Proteomes" id="UP000490939">
    <property type="component" value="Unassembled WGS sequence"/>
</dbReference>
<comment type="caution">
    <text evidence="4">The sequence shown here is derived from an EMBL/GenBank/DDBJ whole genome shotgun (WGS) entry which is preliminary data.</text>
</comment>
<keyword evidence="1" id="KW-0479">Metal-binding</keyword>
<dbReference type="AlphaFoldDB" id="A0A8H3V723"/>
<feature type="compositionally biased region" description="Low complexity" evidence="2">
    <location>
        <begin position="414"/>
        <end position="426"/>
    </location>
</feature>
<feature type="region of interest" description="Disordered" evidence="2">
    <location>
        <begin position="174"/>
        <end position="219"/>
    </location>
</feature>
<evidence type="ECO:0000313" key="4">
    <source>
        <dbReference type="EMBL" id="KAE9984377.1"/>
    </source>
</evidence>
<evidence type="ECO:0000256" key="1">
    <source>
        <dbReference type="PROSITE-ProRule" id="PRU00042"/>
    </source>
</evidence>
<dbReference type="GO" id="GO:0008270">
    <property type="term" value="F:zinc ion binding"/>
    <property type="evidence" value="ECO:0007669"/>
    <property type="project" value="UniProtKB-KW"/>
</dbReference>
<dbReference type="PROSITE" id="PS00028">
    <property type="entry name" value="ZINC_FINGER_C2H2_1"/>
    <property type="match status" value="1"/>
</dbReference>
<feature type="compositionally biased region" description="Polar residues" evidence="2">
    <location>
        <begin position="16"/>
        <end position="32"/>
    </location>
</feature>
<dbReference type="PROSITE" id="PS50157">
    <property type="entry name" value="ZINC_FINGER_C2H2_2"/>
    <property type="match status" value="1"/>
</dbReference>
<feature type="compositionally biased region" description="Acidic residues" evidence="2">
    <location>
        <begin position="369"/>
        <end position="379"/>
    </location>
</feature>
<feature type="region of interest" description="Disordered" evidence="2">
    <location>
        <begin position="360"/>
        <end position="379"/>
    </location>
</feature>
<evidence type="ECO:0000256" key="2">
    <source>
        <dbReference type="SAM" id="MobiDB-lite"/>
    </source>
</evidence>
<keyword evidence="1" id="KW-0863">Zinc-finger</keyword>
<reference evidence="4 5" key="1">
    <citation type="submission" date="2019-07" db="EMBL/GenBank/DDBJ databases">
        <title>Venturia inaequalis Genome Resource.</title>
        <authorList>
            <person name="Lichtner F.J."/>
        </authorList>
    </citation>
    <scope>NUCLEOTIDE SEQUENCE [LARGE SCALE GENOMIC DNA]</scope>
    <source>
        <strain evidence="4 5">DMI_063113</strain>
    </source>
</reference>
<sequence length="791" mass="87737">MASPSVHPRRRPQRAMTPSSESHTMTLRKSQTFNARTSISTDLGSPVAHARYMPKRSPTSPRALEDLVNESQLIAAHTSDVAKLLKEFDDKISGLPSIDGDASILGEKDVLAVPSFMVQQVNVPEPMDIDPKPVIVDHHHDSDSGLGSSVASSTIGTIDSITIVTPIVGDNRNPNTIVPATNINKEQASRRSRGSARSIASTHSTITSSATSLGSTQPRQHFLSKDAIRHIERQIVQPILHEESLKEFHPLIEDIPRRIGARFISNLRDLEKTLFFLAPVSPGILDSARAIAHALLDFKDFSSSPKSFLQFCETSIQCLHNTVDYLCERDQRLPADRPYTNNYFLDLVEQIRRYAEIMARSRAKRESGEEKDEMDYSSDEEIVLEGGLSKNGRPAELVRKKDGKLIPLSERSGLDTAKGSSSSSKRPLSDDSEMDDEILRSMARRRKSDKPGDVMHPCTVCAKEFKRPCDLTKHEKTHSRPWKCPELKCRYHEQGWPTEKERDRHVNDKHSQAPQMYKCKFPPCTYSSKRESNCKQHMEKAHNWQYVRSKSNGRKKNGEASGSHGTSSEPLTPFIQTPLSATHHNFSSPESPFLQSPSLQPESNFGGYGGYSYTPSASNENLFTAYDTRRESVTTAGSAMTYSSSNFSPAQGFNSAFEEALHTPEDVNFNDSIFDNTAMNFFAPQPAQQPTPAISVNFDFNDLNTGLGSTNAQYLSPAVIPNATLYSPHLNDNMHFDEALGLNAGEDMGFGQDFTLFGGNSSTDMANVAAQQWFPDTSNFGNIGGQFDSMF</sequence>
<feature type="domain" description="C2H2-type" evidence="3">
    <location>
        <begin position="456"/>
        <end position="483"/>
    </location>
</feature>
<gene>
    <name evidence="4" type="ORF">EG327_005046</name>
</gene>
<feature type="compositionally biased region" description="Low complexity" evidence="2">
    <location>
        <begin position="195"/>
        <end position="212"/>
    </location>
</feature>
<dbReference type="EMBL" id="WNWR01000296">
    <property type="protein sequence ID" value="KAE9984377.1"/>
    <property type="molecule type" value="Genomic_DNA"/>
</dbReference>
<keyword evidence="5" id="KW-1185">Reference proteome</keyword>
<feature type="compositionally biased region" description="Polar residues" evidence="2">
    <location>
        <begin position="563"/>
        <end position="603"/>
    </location>
</feature>
<proteinExistence type="predicted"/>
<feature type="region of interest" description="Disordered" evidence="2">
    <location>
        <begin position="401"/>
        <end position="435"/>
    </location>
</feature>
<dbReference type="InterPro" id="IPR013087">
    <property type="entry name" value="Znf_C2H2_type"/>
</dbReference>
<evidence type="ECO:0000259" key="3">
    <source>
        <dbReference type="PROSITE" id="PS50157"/>
    </source>
</evidence>
<keyword evidence="1" id="KW-0862">Zinc</keyword>
<protein>
    <recommendedName>
        <fullName evidence="3">C2H2-type domain-containing protein</fullName>
    </recommendedName>
</protein>
<accession>A0A8H3V723</accession>
<dbReference type="SMART" id="SM00355">
    <property type="entry name" value="ZnF_C2H2"/>
    <property type="match status" value="2"/>
</dbReference>
<feature type="region of interest" description="Disordered" evidence="2">
    <location>
        <begin position="545"/>
        <end position="607"/>
    </location>
</feature>
<organism evidence="4 5">
    <name type="scientific">Venturia inaequalis</name>
    <name type="common">Apple scab fungus</name>
    <dbReference type="NCBI Taxonomy" id="5025"/>
    <lineage>
        <taxon>Eukaryota</taxon>
        <taxon>Fungi</taxon>
        <taxon>Dikarya</taxon>
        <taxon>Ascomycota</taxon>
        <taxon>Pezizomycotina</taxon>
        <taxon>Dothideomycetes</taxon>
        <taxon>Pleosporomycetidae</taxon>
        <taxon>Venturiales</taxon>
        <taxon>Venturiaceae</taxon>
        <taxon>Venturia</taxon>
    </lineage>
</organism>
<feature type="region of interest" description="Disordered" evidence="2">
    <location>
        <begin position="1"/>
        <end position="32"/>
    </location>
</feature>